<gene>
    <name evidence="2" type="ORF">E3J38_05310</name>
</gene>
<dbReference type="SUPFAM" id="SSF46785">
    <property type="entry name" value="Winged helix' DNA-binding domain"/>
    <property type="match status" value="1"/>
</dbReference>
<comment type="caution">
    <text evidence="2">The sequence shown here is derived from an EMBL/GenBank/DDBJ whole genome shotgun (WGS) entry which is preliminary data.</text>
</comment>
<sequence length="191" mass="21791">MSTKTSQIFRSNSMWKVLSFFLNHPSSEVYVKELARKLRMGPSGVNNTLRRLAKMGFLQRRKRARSHFYSLTNESSVIKQLKIALFLARLGDAGLVRRFLEVDDGLISLSVYGSYANGMFDEASDLDILLRSHRQKTEFGTIISVLEDSLGLNINVEIFSLAKWGRVKRENRGFYQEVTTNSILLYGSELV</sequence>
<dbReference type="InterPro" id="IPR036388">
    <property type="entry name" value="WH-like_DNA-bd_sf"/>
</dbReference>
<dbReference type="Pfam" id="PF01047">
    <property type="entry name" value="MarR"/>
    <property type="match status" value="1"/>
</dbReference>
<reference evidence="2 3" key="1">
    <citation type="submission" date="2019-03" db="EMBL/GenBank/DDBJ databases">
        <title>Metabolic potential of uncultured bacteria and archaea associated with petroleum seepage in deep-sea sediments.</title>
        <authorList>
            <person name="Dong X."/>
            <person name="Hubert C."/>
        </authorList>
    </citation>
    <scope>NUCLEOTIDE SEQUENCE [LARGE SCALE GENOMIC DNA]</scope>
    <source>
        <strain evidence="2">E29_bin36</strain>
    </source>
</reference>
<evidence type="ECO:0000259" key="1">
    <source>
        <dbReference type="PROSITE" id="PS50987"/>
    </source>
</evidence>
<protein>
    <submittedName>
        <fullName evidence="2">MarR family transcriptional regulator</fullName>
    </submittedName>
</protein>
<dbReference type="CDD" id="cd00090">
    <property type="entry name" value="HTH_ARSR"/>
    <property type="match status" value="1"/>
</dbReference>
<evidence type="ECO:0000313" key="2">
    <source>
        <dbReference type="EMBL" id="TET80612.1"/>
    </source>
</evidence>
<dbReference type="Gene3D" id="3.30.460.10">
    <property type="entry name" value="Beta Polymerase, domain 2"/>
    <property type="match status" value="1"/>
</dbReference>
<dbReference type="SUPFAM" id="SSF81301">
    <property type="entry name" value="Nucleotidyltransferase"/>
    <property type="match status" value="1"/>
</dbReference>
<dbReference type="InterPro" id="IPR043519">
    <property type="entry name" value="NT_sf"/>
</dbReference>
<dbReference type="EMBL" id="SOIP01000317">
    <property type="protein sequence ID" value="TET80612.1"/>
    <property type="molecule type" value="Genomic_DNA"/>
</dbReference>
<dbReference type="InterPro" id="IPR002934">
    <property type="entry name" value="Polymerase_NTP_transf_dom"/>
</dbReference>
<dbReference type="Pfam" id="PF01909">
    <property type="entry name" value="NTP_transf_2"/>
    <property type="match status" value="1"/>
</dbReference>
<organism evidence="2 3">
    <name type="scientific">candidate division TA06 bacterium</name>
    <dbReference type="NCBI Taxonomy" id="2250710"/>
    <lineage>
        <taxon>Bacteria</taxon>
        <taxon>Bacteria division TA06</taxon>
    </lineage>
</organism>
<dbReference type="PROSITE" id="PS50987">
    <property type="entry name" value="HTH_ARSR_2"/>
    <property type="match status" value="1"/>
</dbReference>
<dbReference type="InterPro" id="IPR036390">
    <property type="entry name" value="WH_DNA-bd_sf"/>
</dbReference>
<dbReference type="InterPro" id="IPR011991">
    <property type="entry name" value="ArsR-like_HTH"/>
</dbReference>
<dbReference type="CDD" id="cd05403">
    <property type="entry name" value="NT_KNTase_like"/>
    <property type="match status" value="1"/>
</dbReference>
<name>A0A523XMZ3_UNCT6</name>
<accession>A0A523XMZ3</accession>
<proteinExistence type="predicted"/>
<dbReference type="GO" id="GO:0003700">
    <property type="term" value="F:DNA-binding transcription factor activity"/>
    <property type="evidence" value="ECO:0007669"/>
    <property type="project" value="InterPro"/>
</dbReference>
<dbReference type="GO" id="GO:0016779">
    <property type="term" value="F:nucleotidyltransferase activity"/>
    <property type="evidence" value="ECO:0007669"/>
    <property type="project" value="InterPro"/>
</dbReference>
<dbReference type="Proteomes" id="UP000315534">
    <property type="component" value="Unassembled WGS sequence"/>
</dbReference>
<dbReference type="AlphaFoldDB" id="A0A523XMZ3"/>
<feature type="domain" description="HTH arsR-type" evidence="1">
    <location>
        <begin position="1"/>
        <end position="92"/>
    </location>
</feature>
<dbReference type="InterPro" id="IPR000835">
    <property type="entry name" value="HTH_MarR-typ"/>
</dbReference>
<dbReference type="SMART" id="SM00418">
    <property type="entry name" value="HTH_ARSR"/>
    <property type="match status" value="1"/>
</dbReference>
<evidence type="ECO:0000313" key="3">
    <source>
        <dbReference type="Proteomes" id="UP000315534"/>
    </source>
</evidence>
<dbReference type="InterPro" id="IPR001845">
    <property type="entry name" value="HTH_ArsR_DNA-bd_dom"/>
</dbReference>
<dbReference type="Gene3D" id="1.10.10.10">
    <property type="entry name" value="Winged helix-like DNA-binding domain superfamily/Winged helix DNA-binding domain"/>
    <property type="match status" value="1"/>
</dbReference>